<sequence>MGRRKRRKQIPRKITRKLPTIFQCPYCGKQTLSISLKKSAEEEWVLAEAVCGECGFCARLKIAPIQQAIDAYGKLVDLYEAYVSSADAYAFSRVIRECIDEASLVSKNATKEEVQEESER</sequence>
<dbReference type="EMBL" id="DRZC01000005">
    <property type="protein sequence ID" value="HHQ79894.1"/>
    <property type="molecule type" value="Genomic_DNA"/>
</dbReference>
<dbReference type="Pfam" id="PF05129">
    <property type="entry name" value="Zn_ribbon_Elf1"/>
    <property type="match status" value="1"/>
</dbReference>
<dbReference type="InterPro" id="IPR007808">
    <property type="entry name" value="Elf1"/>
</dbReference>
<dbReference type="AlphaFoldDB" id="A0A7J3ZIR3"/>
<dbReference type="SUPFAM" id="SSF57783">
    <property type="entry name" value="Zinc beta-ribbon"/>
    <property type="match status" value="1"/>
</dbReference>
<evidence type="ECO:0000256" key="1">
    <source>
        <dbReference type="ARBA" id="ARBA00022833"/>
    </source>
</evidence>
<proteinExistence type="predicted"/>
<keyword evidence="1" id="KW-0862">Zinc</keyword>
<protein>
    <recommendedName>
        <fullName evidence="3">Transcription elongation factor</fullName>
    </recommendedName>
</protein>
<dbReference type="Gene3D" id="2.20.25.190">
    <property type="match status" value="1"/>
</dbReference>
<organism evidence="2">
    <name type="scientific">Fervidicoccus fontis</name>
    <dbReference type="NCBI Taxonomy" id="683846"/>
    <lineage>
        <taxon>Archaea</taxon>
        <taxon>Thermoproteota</taxon>
        <taxon>Thermoprotei</taxon>
        <taxon>Fervidicoccales</taxon>
        <taxon>Fervidicoccaceae</taxon>
        <taxon>Fervidicoccus</taxon>
    </lineage>
</organism>
<evidence type="ECO:0008006" key="3">
    <source>
        <dbReference type="Google" id="ProtNLM"/>
    </source>
</evidence>
<evidence type="ECO:0000313" key="2">
    <source>
        <dbReference type="EMBL" id="HHQ79894.1"/>
    </source>
</evidence>
<dbReference type="InterPro" id="IPR038567">
    <property type="entry name" value="T_Elf1_sf"/>
</dbReference>
<gene>
    <name evidence="2" type="ORF">ENM78_00290</name>
</gene>
<comment type="caution">
    <text evidence="2">The sequence shown here is derived from an EMBL/GenBank/DDBJ whole genome shotgun (WGS) entry which is preliminary data.</text>
</comment>
<accession>A0A7J3ZIR3</accession>
<name>A0A7J3ZIR3_9CREN</name>
<reference evidence="2" key="1">
    <citation type="journal article" date="2020" name="mSystems">
        <title>Genome- and Community-Level Interaction Insights into Carbon Utilization and Element Cycling Functions of Hydrothermarchaeota in Hydrothermal Sediment.</title>
        <authorList>
            <person name="Zhou Z."/>
            <person name="Liu Y."/>
            <person name="Xu W."/>
            <person name="Pan J."/>
            <person name="Luo Z.H."/>
            <person name="Li M."/>
        </authorList>
    </citation>
    <scope>NUCLEOTIDE SEQUENCE [LARGE SCALE GENOMIC DNA]</scope>
    <source>
        <strain evidence="2">SpSt-1116</strain>
    </source>
</reference>